<dbReference type="Proteomes" id="UP000054477">
    <property type="component" value="Unassembled WGS sequence"/>
</dbReference>
<reference evidence="2" key="2">
    <citation type="submission" date="2015-01" db="EMBL/GenBank/DDBJ databases">
        <title>Evolutionary Origins and Diversification of the Mycorrhizal Mutualists.</title>
        <authorList>
            <consortium name="DOE Joint Genome Institute"/>
            <consortium name="Mycorrhizal Genomics Consortium"/>
            <person name="Kohler A."/>
            <person name="Kuo A."/>
            <person name="Nagy L.G."/>
            <person name="Floudas D."/>
            <person name="Copeland A."/>
            <person name="Barry K.W."/>
            <person name="Cichocki N."/>
            <person name="Veneault-Fourrey C."/>
            <person name="LaButti K."/>
            <person name="Lindquist E.A."/>
            <person name="Lipzen A."/>
            <person name="Lundell T."/>
            <person name="Morin E."/>
            <person name="Murat C."/>
            <person name="Riley R."/>
            <person name="Ohm R."/>
            <person name="Sun H."/>
            <person name="Tunlid A."/>
            <person name="Henrissat B."/>
            <person name="Grigoriev I.V."/>
            <person name="Hibbett D.S."/>
            <person name="Martin F."/>
        </authorList>
    </citation>
    <scope>NUCLEOTIDE SEQUENCE [LARGE SCALE GENOMIC DNA]</scope>
    <source>
        <strain evidence="2">LaAM-08-1</strain>
    </source>
</reference>
<accession>A0A0C9WUQ0</accession>
<protein>
    <submittedName>
        <fullName evidence="1">Uncharacterized protein</fullName>
    </submittedName>
</protein>
<evidence type="ECO:0000313" key="1">
    <source>
        <dbReference type="EMBL" id="KIJ96000.1"/>
    </source>
</evidence>
<reference evidence="1 2" key="1">
    <citation type="submission" date="2014-04" db="EMBL/GenBank/DDBJ databases">
        <authorList>
            <consortium name="DOE Joint Genome Institute"/>
            <person name="Kuo A."/>
            <person name="Kohler A."/>
            <person name="Nagy L.G."/>
            <person name="Floudas D."/>
            <person name="Copeland A."/>
            <person name="Barry K.W."/>
            <person name="Cichocki N."/>
            <person name="Veneault-Fourrey C."/>
            <person name="LaButti K."/>
            <person name="Lindquist E.A."/>
            <person name="Lipzen A."/>
            <person name="Lundell T."/>
            <person name="Morin E."/>
            <person name="Murat C."/>
            <person name="Sun H."/>
            <person name="Tunlid A."/>
            <person name="Henrissat B."/>
            <person name="Grigoriev I.V."/>
            <person name="Hibbett D.S."/>
            <person name="Martin F."/>
            <person name="Nordberg H.P."/>
            <person name="Cantor M.N."/>
            <person name="Hua S.X."/>
        </authorList>
    </citation>
    <scope>NUCLEOTIDE SEQUENCE [LARGE SCALE GENOMIC DNA]</scope>
    <source>
        <strain evidence="1 2">LaAM-08-1</strain>
    </source>
</reference>
<keyword evidence="2" id="KW-1185">Reference proteome</keyword>
<organism evidence="1 2">
    <name type="scientific">Laccaria amethystina LaAM-08-1</name>
    <dbReference type="NCBI Taxonomy" id="1095629"/>
    <lineage>
        <taxon>Eukaryota</taxon>
        <taxon>Fungi</taxon>
        <taxon>Dikarya</taxon>
        <taxon>Basidiomycota</taxon>
        <taxon>Agaricomycotina</taxon>
        <taxon>Agaricomycetes</taxon>
        <taxon>Agaricomycetidae</taxon>
        <taxon>Agaricales</taxon>
        <taxon>Agaricineae</taxon>
        <taxon>Hydnangiaceae</taxon>
        <taxon>Laccaria</taxon>
    </lineage>
</organism>
<dbReference type="HOGENOM" id="CLU_3143303_0_0_1"/>
<dbReference type="EMBL" id="KN838735">
    <property type="protein sequence ID" value="KIJ96000.1"/>
    <property type="molecule type" value="Genomic_DNA"/>
</dbReference>
<proteinExistence type="predicted"/>
<name>A0A0C9WUQ0_9AGAR</name>
<evidence type="ECO:0000313" key="2">
    <source>
        <dbReference type="Proteomes" id="UP000054477"/>
    </source>
</evidence>
<gene>
    <name evidence="1" type="ORF">K443DRAFT_10934</name>
</gene>
<dbReference type="AlphaFoldDB" id="A0A0C9WUQ0"/>
<sequence length="53" mass="5647">MFHTSANHRVPCNLEVLEVPTLGAIDRGLPDNCASGLDIDNPGPGAVDLRFCQ</sequence>